<evidence type="ECO:0000313" key="2">
    <source>
        <dbReference type="Proteomes" id="UP000274131"/>
    </source>
</evidence>
<dbReference type="Gene3D" id="1.20.120.1950">
    <property type="match status" value="1"/>
</dbReference>
<dbReference type="OrthoDB" id="6017654at2759"/>
<proteinExistence type="predicted"/>
<accession>A0A0N4VI09</accession>
<dbReference type="WBParaSite" id="EVEC_0001046001-mRNA-1">
    <property type="protein sequence ID" value="EVEC_0001046001-mRNA-1"/>
    <property type="gene ID" value="EVEC_0001046001"/>
</dbReference>
<protein>
    <submittedName>
        <fullName evidence="3">COMM domain-containing protein</fullName>
    </submittedName>
</protein>
<dbReference type="InterPro" id="IPR053750">
    <property type="entry name" value="PDCD10_Homolog"/>
</dbReference>
<organism evidence="3">
    <name type="scientific">Enterobius vermicularis</name>
    <name type="common">Human pinworm</name>
    <dbReference type="NCBI Taxonomy" id="51028"/>
    <lineage>
        <taxon>Eukaryota</taxon>
        <taxon>Metazoa</taxon>
        <taxon>Ecdysozoa</taxon>
        <taxon>Nematoda</taxon>
        <taxon>Chromadorea</taxon>
        <taxon>Rhabditida</taxon>
        <taxon>Spirurina</taxon>
        <taxon>Oxyuridomorpha</taxon>
        <taxon>Oxyuroidea</taxon>
        <taxon>Oxyuridae</taxon>
        <taxon>Enterobius</taxon>
    </lineage>
</organism>
<name>A0A0N4VI09_ENTVE</name>
<dbReference type="PANTHER" id="PTHR13250:SF1">
    <property type="entry name" value="PROGRAMMED CELL DEATH PROTEIN 10"/>
    <property type="match status" value="1"/>
</dbReference>
<dbReference type="AlphaFoldDB" id="A0A0N4VI09"/>
<sequence length="231" mass="26376">MAEEGGYLGAMTYQCLFKGAIERVMQSHKADEVAYHALNRLSANLQQADVVSPSFLFDFMKILLDRSKLNINLQEAFLRMQAKAPTDDLELPPGLGPEFQELSARAIALRRVLSRVPEEMSDRRTFLETIKEIASSIKRLLDATNALMRVVPVPAQSCKFFFFLFNVKRISLILYNVSVSANQLIFQTTLIIKTIREKLAKVSMKNCITFKQKKKMCTTYDKVYCDINLNF</sequence>
<dbReference type="EMBL" id="UXUI01010308">
    <property type="protein sequence ID" value="VDD95054.1"/>
    <property type="molecule type" value="Genomic_DNA"/>
</dbReference>
<dbReference type="Proteomes" id="UP000274131">
    <property type="component" value="Unassembled WGS sequence"/>
</dbReference>
<dbReference type="GO" id="GO:0019901">
    <property type="term" value="F:protein kinase binding"/>
    <property type="evidence" value="ECO:0007669"/>
    <property type="project" value="TreeGrafter"/>
</dbReference>
<dbReference type="GO" id="GO:1903358">
    <property type="term" value="P:regulation of Golgi organization"/>
    <property type="evidence" value="ECO:0007669"/>
    <property type="project" value="TreeGrafter"/>
</dbReference>
<reference evidence="1 2" key="2">
    <citation type="submission" date="2018-10" db="EMBL/GenBank/DDBJ databases">
        <authorList>
            <consortium name="Pathogen Informatics"/>
        </authorList>
    </citation>
    <scope>NUCLEOTIDE SEQUENCE [LARGE SCALE GENOMIC DNA]</scope>
</reference>
<evidence type="ECO:0000313" key="1">
    <source>
        <dbReference type="EMBL" id="VDD95054.1"/>
    </source>
</evidence>
<dbReference type="STRING" id="51028.A0A0N4VI09"/>
<reference evidence="3" key="1">
    <citation type="submission" date="2017-02" db="UniProtKB">
        <authorList>
            <consortium name="WormBaseParasite"/>
        </authorList>
    </citation>
    <scope>IDENTIFICATION</scope>
</reference>
<dbReference type="InterPro" id="IPR009652">
    <property type="entry name" value="PDCD10"/>
</dbReference>
<evidence type="ECO:0000313" key="3">
    <source>
        <dbReference type="WBParaSite" id="EVEC_0001046001-mRNA-1"/>
    </source>
</evidence>
<gene>
    <name evidence="1" type="ORF">EVEC_LOCUS9805</name>
</gene>
<dbReference type="PANTHER" id="PTHR13250">
    <property type="entry name" value="TF-1 CELL APOPTOSIS RELATED PROTEIN-15"/>
    <property type="match status" value="1"/>
</dbReference>
<dbReference type="Pfam" id="PF06840">
    <property type="entry name" value="PDC10_C"/>
    <property type="match status" value="1"/>
</dbReference>
<keyword evidence="2" id="KW-1185">Reference proteome</keyword>
<dbReference type="GO" id="GO:0090443">
    <property type="term" value="C:FAR/SIN/STRIPAK complex"/>
    <property type="evidence" value="ECO:0007669"/>
    <property type="project" value="TreeGrafter"/>
</dbReference>